<comment type="caution">
    <text evidence="2">The sequence shown here is derived from an EMBL/GenBank/DDBJ whole genome shotgun (WGS) entry which is preliminary data.</text>
</comment>
<proteinExistence type="predicted"/>
<sequence>QGDILSSVSKGDILSYVSIGFSLLILLAAVVRTAVYWKYITALEHKAERDILNWGTDN</sequence>
<accession>X0T8N2</accession>
<dbReference type="EMBL" id="BARS01016706">
    <property type="protein sequence ID" value="GAF89858.1"/>
    <property type="molecule type" value="Genomic_DNA"/>
</dbReference>
<dbReference type="AlphaFoldDB" id="X0T8N2"/>
<protein>
    <submittedName>
        <fullName evidence="2">Uncharacterized protein</fullName>
    </submittedName>
</protein>
<evidence type="ECO:0000313" key="2">
    <source>
        <dbReference type="EMBL" id="GAF89858.1"/>
    </source>
</evidence>
<feature type="transmembrane region" description="Helical" evidence="1">
    <location>
        <begin position="13"/>
        <end position="37"/>
    </location>
</feature>
<keyword evidence="1" id="KW-0472">Membrane</keyword>
<evidence type="ECO:0000256" key="1">
    <source>
        <dbReference type="SAM" id="Phobius"/>
    </source>
</evidence>
<reference evidence="2" key="1">
    <citation type="journal article" date="2014" name="Front. Microbiol.">
        <title>High frequency of phylogenetically diverse reductive dehalogenase-homologous genes in deep subseafloor sedimentary metagenomes.</title>
        <authorList>
            <person name="Kawai M."/>
            <person name="Futagami T."/>
            <person name="Toyoda A."/>
            <person name="Takaki Y."/>
            <person name="Nishi S."/>
            <person name="Hori S."/>
            <person name="Arai W."/>
            <person name="Tsubouchi T."/>
            <person name="Morono Y."/>
            <person name="Uchiyama I."/>
            <person name="Ito T."/>
            <person name="Fujiyama A."/>
            <person name="Inagaki F."/>
            <person name="Takami H."/>
        </authorList>
    </citation>
    <scope>NUCLEOTIDE SEQUENCE</scope>
    <source>
        <strain evidence="2">Expedition CK06-06</strain>
    </source>
</reference>
<keyword evidence="1" id="KW-1133">Transmembrane helix</keyword>
<keyword evidence="1" id="KW-0812">Transmembrane</keyword>
<gene>
    <name evidence="2" type="ORF">S01H1_27438</name>
</gene>
<name>X0T8N2_9ZZZZ</name>
<feature type="non-terminal residue" evidence="2">
    <location>
        <position position="1"/>
    </location>
</feature>
<organism evidence="2">
    <name type="scientific">marine sediment metagenome</name>
    <dbReference type="NCBI Taxonomy" id="412755"/>
    <lineage>
        <taxon>unclassified sequences</taxon>
        <taxon>metagenomes</taxon>
        <taxon>ecological metagenomes</taxon>
    </lineage>
</organism>